<dbReference type="Gene3D" id="3.10.10.10">
    <property type="entry name" value="HIV Type 1 Reverse Transcriptase, subunit A, domain 1"/>
    <property type="match status" value="1"/>
</dbReference>
<dbReference type="PANTHER" id="PTHR37984:SF5">
    <property type="entry name" value="PROTEIN NYNRIN-LIKE"/>
    <property type="match status" value="1"/>
</dbReference>
<accession>A0ABQ5AYN3</accession>
<dbReference type="InterPro" id="IPR043128">
    <property type="entry name" value="Rev_trsase/Diguanyl_cyclase"/>
</dbReference>
<sequence length="1484" mass="169791">MPLKSSPMTQVAIHRMIKESVDAAIAAERAWQANVRNDASGSRPVRGQDTVPAIRAVELRRWLEKTESVFEISECAEDKKVKFAASILEGPTLTWWRTKVATMGLETANQMPWTETKQLMTAEFCPIEKVQRMEHELWNLKVKEYDVVAYTQRFNELDLMCPRMVKPKRVKADAYIRGLTDNIKGEMTSSKPADLNEAKLQSGNSSGKGNQRDNSRQTLQNSQKQGNARAMVTAPTDGKLPLCERCFNRHTGQCTIKCHKCGKVGHKARYFKEKSVATGANAQPVWTSYDCGEQGHTRNRCPKKVKQEEVGEVRGRAYAIMDAEPQGPNVVTGTFLLNNQYASIFFDSGSDRSFVNTRFSSLLNIKPIKIEGSYEVELADGRIVSTNTVSKGCTLSLVNHVFEIDLMPIKLGTFDVIIGMDWLVKHVAIIVCGEKVVCIPYGNKTLIVKGDKGVSRLKIISCIKARKYIKRGCHLFLAHATENKSKEKRMEDVPVIHDFLEVFPEELPGLPPPRQVEFRIDLVPRAAPVARAPYRLAPSEMKELLKDGSFRMCIDYRELNKLTIKNRYPLLRIDDLFDQLQGSSVYSKIDLRSGYHQLHIKEEDIVNTAFRTRYGHFEFQVMPFGLTNALAVFMDLMNRVCKPYLDKFVIVFIDDILVYSKDEEEHRKHLKIILELLKKERFGVHVDPAKIEVIKSWATPTMPTEVRQFLRLVGYYRRFIEGFSLISKPLTKLTQKNKKYEWGKEEEAFQTLKQKLCSAPILALLEGMKDFIVYCDTSLKGYGAVLMQREKVIAYASRQLKVHEENYTTHGLELGVIVFTLRLWRHYFYGTKCMVFTDHKSLRYILNQKELNLRQRRWIELLSDYDCEIRYHLGKANVVADALSRKGRDKPLRVRALMMTFHNDLPKQILKAQGEAIKRKNVKAKNLGRLIKPIFEFYLDGTRCFGNRIYQDLKLLYWWPNMKANIATYVSKCLTCAKVKAEHQKLSGLLQQPEIPVWKWKIITMDFMSGLPRTPCGHGVPVSIISDQDSHFTSRFWRSLQEALGTNLDMSTAYHPQTDGQSERTIQTLEDMLRACVIDFGSSWDRHLPLVEFSYNNSYHASIKAAPYEALYGRKCRSPVCWSEVGDSQLTSPELIRDTTEKIVQIKNRLLIARSRQKSYADKRAKPLEFEVGDMVLLKVIEQVAIGISAMVIENKVKTLTITTFHFSAIKVLRATTFRNKTMSSPNHSTSDIEDAFSSMNILNYTSVSPDYFPASSGSSSFNSSENSTDNMIPPVFSSFYNNPCLKDVQAFYAKETPISSPDPITSPAILTPSPILPPSLLFDPRYFFVPEELLPPKKRICSSSSSSTTLSNSSWNQTCDLVSPSSSVYTPTPPQIFEIGKCSDKMYLKHHEGQIEDILNYLDELYLHHIEKMEEGRIDRMIIRRNSDELKTELKKIRTQIIKLQKKRLGQKDKIAFAHYRISDLERIIEKIQARHQTNQEDL</sequence>
<evidence type="ECO:0000256" key="6">
    <source>
        <dbReference type="ARBA" id="ARBA00022801"/>
    </source>
</evidence>
<dbReference type="InterPro" id="IPR050951">
    <property type="entry name" value="Retrovirus_Pol_polyprotein"/>
</dbReference>
<dbReference type="CDD" id="cd09274">
    <property type="entry name" value="RNase_HI_RT_Ty3"/>
    <property type="match status" value="1"/>
</dbReference>
<evidence type="ECO:0000313" key="12">
    <source>
        <dbReference type="EMBL" id="GJT06552.1"/>
    </source>
</evidence>
<dbReference type="SUPFAM" id="SSF50630">
    <property type="entry name" value="Acid proteases"/>
    <property type="match status" value="1"/>
</dbReference>
<organism evidence="12 13">
    <name type="scientific">Tanacetum coccineum</name>
    <dbReference type="NCBI Taxonomy" id="301880"/>
    <lineage>
        <taxon>Eukaryota</taxon>
        <taxon>Viridiplantae</taxon>
        <taxon>Streptophyta</taxon>
        <taxon>Embryophyta</taxon>
        <taxon>Tracheophyta</taxon>
        <taxon>Spermatophyta</taxon>
        <taxon>Magnoliopsida</taxon>
        <taxon>eudicotyledons</taxon>
        <taxon>Gunneridae</taxon>
        <taxon>Pentapetalae</taxon>
        <taxon>asterids</taxon>
        <taxon>campanulids</taxon>
        <taxon>Asterales</taxon>
        <taxon>Asteraceae</taxon>
        <taxon>Asteroideae</taxon>
        <taxon>Anthemideae</taxon>
        <taxon>Anthemidinae</taxon>
        <taxon>Tanacetum</taxon>
    </lineage>
</organism>
<evidence type="ECO:0000256" key="9">
    <source>
        <dbReference type="SAM" id="MobiDB-lite"/>
    </source>
</evidence>
<comment type="caution">
    <text evidence="12">The sequence shown here is derived from an EMBL/GenBank/DDBJ whole genome shotgun (WGS) entry which is preliminary data.</text>
</comment>
<dbReference type="Pfam" id="PF08284">
    <property type="entry name" value="RVP_2"/>
    <property type="match status" value="1"/>
</dbReference>
<feature type="compositionally biased region" description="Polar residues" evidence="9">
    <location>
        <begin position="216"/>
        <end position="226"/>
    </location>
</feature>
<gene>
    <name evidence="12" type="ORF">Tco_0841014</name>
</gene>
<keyword evidence="6" id="KW-0378">Hydrolase</keyword>
<keyword evidence="5" id="KW-0255">Endonuclease</keyword>
<dbReference type="Pfam" id="PF00078">
    <property type="entry name" value="RVT_1"/>
    <property type="match status" value="1"/>
</dbReference>
<evidence type="ECO:0000256" key="5">
    <source>
        <dbReference type="ARBA" id="ARBA00022759"/>
    </source>
</evidence>
<protein>
    <recommendedName>
        <fullName evidence="1">RNA-directed DNA polymerase</fullName>
        <ecNumber evidence="1">2.7.7.49</ecNumber>
    </recommendedName>
</protein>
<dbReference type="SUPFAM" id="SSF56672">
    <property type="entry name" value="DNA/RNA polymerases"/>
    <property type="match status" value="1"/>
</dbReference>
<name>A0ABQ5AYN3_9ASTR</name>
<evidence type="ECO:0000256" key="4">
    <source>
        <dbReference type="ARBA" id="ARBA00022722"/>
    </source>
</evidence>
<dbReference type="InterPro" id="IPR012337">
    <property type="entry name" value="RNaseH-like_sf"/>
</dbReference>
<dbReference type="InterPro" id="IPR041588">
    <property type="entry name" value="Integrase_H2C2"/>
</dbReference>
<evidence type="ECO:0000313" key="13">
    <source>
        <dbReference type="Proteomes" id="UP001151760"/>
    </source>
</evidence>
<feature type="compositionally biased region" description="Polar residues" evidence="9">
    <location>
        <begin position="199"/>
        <end position="209"/>
    </location>
</feature>
<keyword evidence="13" id="KW-1185">Reference proteome</keyword>
<dbReference type="Gene3D" id="3.30.420.10">
    <property type="entry name" value="Ribonuclease H-like superfamily/Ribonuclease H"/>
    <property type="match status" value="1"/>
</dbReference>
<dbReference type="CDD" id="cd01647">
    <property type="entry name" value="RT_LTR"/>
    <property type="match status" value="1"/>
</dbReference>
<dbReference type="EMBL" id="BQNB010012678">
    <property type="protein sequence ID" value="GJT06552.1"/>
    <property type="molecule type" value="Genomic_DNA"/>
</dbReference>
<dbReference type="CDD" id="cd00303">
    <property type="entry name" value="retropepsin_like"/>
    <property type="match status" value="1"/>
</dbReference>
<dbReference type="Gene3D" id="4.10.60.10">
    <property type="entry name" value="Zinc finger, CCHC-type"/>
    <property type="match status" value="1"/>
</dbReference>
<dbReference type="Pfam" id="PF03732">
    <property type="entry name" value="Retrotrans_gag"/>
    <property type="match status" value="1"/>
</dbReference>
<dbReference type="InterPro" id="IPR021109">
    <property type="entry name" value="Peptidase_aspartic_dom_sf"/>
</dbReference>
<feature type="coiled-coil region" evidence="8">
    <location>
        <begin position="1428"/>
        <end position="1483"/>
    </location>
</feature>
<dbReference type="InterPro" id="IPR000477">
    <property type="entry name" value="RT_dom"/>
</dbReference>
<dbReference type="PROSITE" id="PS50994">
    <property type="entry name" value="INTEGRASE"/>
    <property type="match status" value="1"/>
</dbReference>
<dbReference type="GO" id="GO:0003964">
    <property type="term" value="F:RNA-directed DNA polymerase activity"/>
    <property type="evidence" value="ECO:0007669"/>
    <property type="project" value="UniProtKB-KW"/>
</dbReference>
<feature type="region of interest" description="Disordered" evidence="9">
    <location>
        <begin position="186"/>
        <end position="233"/>
    </location>
</feature>
<reference evidence="12" key="2">
    <citation type="submission" date="2022-01" db="EMBL/GenBank/DDBJ databases">
        <authorList>
            <person name="Yamashiro T."/>
            <person name="Shiraishi A."/>
            <person name="Satake H."/>
            <person name="Nakayama K."/>
        </authorList>
    </citation>
    <scope>NUCLEOTIDE SEQUENCE</scope>
</reference>
<dbReference type="InterPro" id="IPR001584">
    <property type="entry name" value="Integrase_cat-core"/>
</dbReference>
<dbReference type="SUPFAM" id="SSF53098">
    <property type="entry name" value="Ribonuclease H-like"/>
    <property type="match status" value="1"/>
</dbReference>
<keyword evidence="2" id="KW-0808">Transferase</keyword>
<keyword evidence="4" id="KW-0540">Nuclease</keyword>
<dbReference type="InterPro" id="IPR005162">
    <property type="entry name" value="Retrotrans_gag_dom"/>
</dbReference>
<dbReference type="EC" id="2.7.7.49" evidence="1"/>
<proteinExistence type="predicted"/>
<dbReference type="InterPro" id="IPR041373">
    <property type="entry name" value="RT_RNaseH"/>
</dbReference>
<dbReference type="Proteomes" id="UP001151760">
    <property type="component" value="Unassembled WGS sequence"/>
</dbReference>
<keyword evidence="7 12" id="KW-0695">RNA-directed DNA polymerase</keyword>
<evidence type="ECO:0000256" key="7">
    <source>
        <dbReference type="ARBA" id="ARBA00022918"/>
    </source>
</evidence>
<dbReference type="InterPro" id="IPR036397">
    <property type="entry name" value="RNaseH_sf"/>
</dbReference>
<dbReference type="Gene3D" id="3.30.70.270">
    <property type="match status" value="2"/>
</dbReference>
<evidence type="ECO:0000259" key="11">
    <source>
        <dbReference type="PROSITE" id="PS50994"/>
    </source>
</evidence>
<evidence type="ECO:0000256" key="1">
    <source>
        <dbReference type="ARBA" id="ARBA00012493"/>
    </source>
</evidence>
<dbReference type="Pfam" id="PF17921">
    <property type="entry name" value="Integrase_H2C2"/>
    <property type="match status" value="1"/>
</dbReference>
<dbReference type="PANTHER" id="PTHR37984">
    <property type="entry name" value="PROTEIN CBG26694"/>
    <property type="match status" value="1"/>
</dbReference>
<dbReference type="Gene3D" id="1.10.340.70">
    <property type="match status" value="1"/>
</dbReference>
<dbReference type="InterPro" id="IPR043502">
    <property type="entry name" value="DNA/RNA_pol_sf"/>
</dbReference>
<evidence type="ECO:0000259" key="10">
    <source>
        <dbReference type="PROSITE" id="PS50878"/>
    </source>
</evidence>
<keyword evidence="3" id="KW-0548">Nucleotidyltransferase</keyword>
<dbReference type="PROSITE" id="PS50878">
    <property type="entry name" value="RT_POL"/>
    <property type="match status" value="1"/>
</dbReference>
<dbReference type="Pfam" id="PF17917">
    <property type="entry name" value="RT_RNaseH"/>
    <property type="match status" value="1"/>
</dbReference>
<dbReference type="Gene3D" id="2.40.70.10">
    <property type="entry name" value="Acid Proteases"/>
    <property type="match status" value="1"/>
</dbReference>
<feature type="domain" description="Integrase catalytic" evidence="11">
    <location>
        <begin position="1018"/>
        <end position="1115"/>
    </location>
</feature>
<keyword evidence="8" id="KW-0175">Coiled coil</keyword>
<evidence type="ECO:0000256" key="2">
    <source>
        <dbReference type="ARBA" id="ARBA00022679"/>
    </source>
</evidence>
<evidence type="ECO:0000256" key="8">
    <source>
        <dbReference type="SAM" id="Coils"/>
    </source>
</evidence>
<evidence type="ECO:0000256" key="3">
    <source>
        <dbReference type="ARBA" id="ARBA00022695"/>
    </source>
</evidence>
<feature type="domain" description="Reverse transcriptase" evidence="10">
    <location>
        <begin position="525"/>
        <end position="717"/>
    </location>
</feature>
<reference evidence="12" key="1">
    <citation type="journal article" date="2022" name="Int. J. Mol. Sci.">
        <title>Draft Genome of Tanacetum Coccineum: Genomic Comparison of Closely Related Tanacetum-Family Plants.</title>
        <authorList>
            <person name="Yamashiro T."/>
            <person name="Shiraishi A."/>
            <person name="Nakayama K."/>
            <person name="Satake H."/>
        </authorList>
    </citation>
    <scope>NUCLEOTIDE SEQUENCE</scope>
</reference>